<comment type="caution">
    <text evidence="8">The sequence shown here is derived from an EMBL/GenBank/DDBJ whole genome shotgun (WGS) entry which is preliminary data.</text>
</comment>
<dbReference type="InterPro" id="IPR036322">
    <property type="entry name" value="WD40_repeat_dom_sf"/>
</dbReference>
<evidence type="ECO:0000313" key="8">
    <source>
        <dbReference type="EMBL" id="GMH06775.1"/>
    </source>
</evidence>
<feature type="repeat" description="WD" evidence="6">
    <location>
        <begin position="302"/>
        <end position="344"/>
    </location>
</feature>
<feature type="region of interest" description="Disordered" evidence="7">
    <location>
        <begin position="391"/>
        <end position="411"/>
    </location>
</feature>
<evidence type="ECO:0008006" key="10">
    <source>
        <dbReference type="Google" id="ProtNLM"/>
    </source>
</evidence>
<reference evidence="8" key="1">
    <citation type="submission" date="2023-05" db="EMBL/GenBank/DDBJ databases">
        <title>Nepenthes gracilis genome sequencing.</title>
        <authorList>
            <person name="Fukushima K."/>
        </authorList>
    </citation>
    <scope>NUCLEOTIDE SEQUENCE</scope>
    <source>
        <strain evidence="8">SING2019-196</strain>
    </source>
</reference>
<keyword evidence="9" id="KW-1185">Reference proteome</keyword>
<accession>A0AAD3S9D7</accession>
<dbReference type="AlphaFoldDB" id="A0AAD3S9D7"/>
<evidence type="ECO:0000256" key="1">
    <source>
        <dbReference type="ARBA" id="ARBA00004906"/>
    </source>
</evidence>
<evidence type="ECO:0000313" key="9">
    <source>
        <dbReference type="Proteomes" id="UP001279734"/>
    </source>
</evidence>
<dbReference type="Gene3D" id="2.130.10.10">
    <property type="entry name" value="YVTN repeat-like/Quinoprotein amine dehydrogenase"/>
    <property type="match status" value="2"/>
</dbReference>
<dbReference type="PANTHER" id="PTHR22852:SF0">
    <property type="entry name" value="DENTICLELESS PROTEIN HOMOLOG"/>
    <property type="match status" value="1"/>
</dbReference>
<evidence type="ECO:0000256" key="7">
    <source>
        <dbReference type="SAM" id="MobiDB-lite"/>
    </source>
</evidence>
<dbReference type="PROSITE" id="PS50082">
    <property type="entry name" value="WD_REPEATS_2"/>
    <property type="match status" value="3"/>
</dbReference>
<dbReference type="GO" id="GO:0005634">
    <property type="term" value="C:nucleus"/>
    <property type="evidence" value="ECO:0007669"/>
    <property type="project" value="TreeGrafter"/>
</dbReference>
<dbReference type="Proteomes" id="UP001279734">
    <property type="component" value="Unassembled WGS sequence"/>
</dbReference>
<gene>
    <name evidence="8" type="ORF">Nepgr_008615</name>
</gene>
<dbReference type="InterPro" id="IPR001680">
    <property type="entry name" value="WD40_rpt"/>
</dbReference>
<evidence type="ECO:0000256" key="6">
    <source>
        <dbReference type="PROSITE-ProRule" id="PRU00221"/>
    </source>
</evidence>
<dbReference type="InterPro" id="IPR015943">
    <property type="entry name" value="WD40/YVTN_repeat-like_dom_sf"/>
</dbReference>
<comment type="similarity">
    <text evidence="5">Belongs to the WD repeat cdt2 family.</text>
</comment>
<dbReference type="PRINTS" id="PR00320">
    <property type="entry name" value="GPROTEINBRPT"/>
</dbReference>
<feature type="repeat" description="WD" evidence="6">
    <location>
        <begin position="106"/>
        <end position="147"/>
    </location>
</feature>
<dbReference type="PROSITE" id="PS50294">
    <property type="entry name" value="WD_REPEATS_REGION"/>
    <property type="match status" value="3"/>
</dbReference>
<keyword evidence="4" id="KW-0833">Ubl conjugation pathway</keyword>
<evidence type="ECO:0000256" key="5">
    <source>
        <dbReference type="ARBA" id="ARBA00038344"/>
    </source>
</evidence>
<dbReference type="GO" id="GO:0043161">
    <property type="term" value="P:proteasome-mediated ubiquitin-dependent protein catabolic process"/>
    <property type="evidence" value="ECO:0007669"/>
    <property type="project" value="TreeGrafter"/>
</dbReference>
<dbReference type="SMART" id="SM00320">
    <property type="entry name" value="WD40"/>
    <property type="match status" value="6"/>
</dbReference>
<comment type="pathway">
    <text evidence="1">Protein modification; protein ubiquitination.</text>
</comment>
<evidence type="ECO:0000256" key="2">
    <source>
        <dbReference type="ARBA" id="ARBA00022574"/>
    </source>
</evidence>
<feature type="repeat" description="WD" evidence="6">
    <location>
        <begin position="148"/>
        <end position="183"/>
    </location>
</feature>
<dbReference type="InterPro" id="IPR019775">
    <property type="entry name" value="WD40_repeat_CS"/>
</dbReference>
<keyword evidence="2 6" id="KW-0853">WD repeat</keyword>
<proteinExistence type="inferred from homology"/>
<dbReference type="InterPro" id="IPR020472">
    <property type="entry name" value="WD40_PAC1"/>
</dbReference>
<dbReference type="Pfam" id="PF00400">
    <property type="entry name" value="WD40"/>
    <property type="match status" value="4"/>
</dbReference>
<dbReference type="EMBL" id="BSYO01000006">
    <property type="protein sequence ID" value="GMH06775.1"/>
    <property type="molecule type" value="Genomic_DNA"/>
</dbReference>
<sequence length="455" mass="50370">MEVSKSQSIFQDIKSRELSGLRVRKRPYFSDNSSDQIQPSSEALAIGHGGEETPPLAVSFCKTIKHAHILAVSDEDGYVSLFDTRSKLSSFRTCQEKAEKARVSDWSAHQNAVFDICWIKDDAQILTASGDQTIKLWDAQERKCTRVLTGHTGSIKSVCSHPTKSDLVVSGSRDGSFALWDLRCEPSHGRDCIKSIGRVNRAHISTQGRRTRRVKAASMSITSVLYLKDEVFVATAGAVDSVVKFWDTRNLRAQVTQTCPHSEWEVQMSAISPDASHMLSGSTDGKTYIWQVNKPEADPIALTSHEGEVTAVDWCLQDVGKVSTASDDFTVRFWDIQSSLYVPARSHSVRRRVMAIPSLEASRLALEREPMSIVEGAPSTSCPPDEVPHFTNSPELTKIPEISTPESNKKYSSSFNTQECFEKTPEAALRSPSSVLCSLSTIKKKTIRDYFLSAS</sequence>
<organism evidence="8 9">
    <name type="scientific">Nepenthes gracilis</name>
    <name type="common">Slender pitcher plant</name>
    <dbReference type="NCBI Taxonomy" id="150966"/>
    <lineage>
        <taxon>Eukaryota</taxon>
        <taxon>Viridiplantae</taxon>
        <taxon>Streptophyta</taxon>
        <taxon>Embryophyta</taxon>
        <taxon>Tracheophyta</taxon>
        <taxon>Spermatophyta</taxon>
        <taxon>Magnoliopsida</taxon>
        <taxon>eudicotyledons</taxon>
        <taxon>Gunneridae</taxon>
        <taxon>Pentapetalae</taxon>
        <taxon>Caryophyllales</taxon>
        <taxon>Nepenthaceae</taxon>
        <taxon>Nepenthes</taxon>
    </lineage>
</organism>
<name>A0AAD3S9D7_NEPGR</name>
<dbReference type="InterPro" id="IPR051865">
    <property type="entry name" value="WD-repeat_CDT2_adapter"/>
</dbReference>
<dbReference type="PANTHER" id="PTHR22852">
    <property type="entry name" value="LETHAL 2 DENTICLELESS PROTEIN RETINOIC ACID-REGULATED NUCLEAR MATRIX-ASSOCIATED PROTEIN"/>
    <property type="match status" value="1"/>
</dbReference>
<evidence type="ECO:0000256" key="3">
    <source>
        <dbReference type="ARBA" id="ARBA00022737"/>
    </source>
</evidence>
<dbReference type="SUPFAM" id="SSF50978">
    <property type="entry name" value="WD40 repeat-like"/>
    <property type="match status" value="1"/>
</dbReference>
<protein>
    <recommendedName>
        <fullName evidence="10">Denticleless protein homolog</fullName>
    </recommendedName>
</protein>
<evidence type="ECO:0000256" key="4">
    <source>
        <dbReference type="ARBA" id="ARBA00022786"/>
    </source>
</evidence>
<dbReference type="GO" id="GO:0030674">
    <property type="term" value="F:protein-macromolecule adaptor activity"/>
    <property type="evidence" value="ECO:0007669"/>
    <property type="project" value="TreeGrafter"/>
</dbReference>
<keyword evidence="3" id="KW-0677">Repeat</keyword>
<dbReference type="PROSITE" id="PS00678">
    <property type="entry name" value="WD_REPEATS_1"/>
    <property type="match status" value="1"/>
</dbReference>